<protein>
    <submittedName>
        <fullName evidence="2">Uncharacterized protein</fullName>
    </submittedName>
</protein>
<dbReference type="AlphaFoldDB" id="A0A1B2HQM5"/>
<accession>A0A1B2HQM5</accession>
<proteinExistence type="predicted"/>
<dbReference type="Proteomes" id="UP000093053">
    <property type="component" value="Chromosome"/>
</dbReference>
<feature type="region of interest" description="Disordered" evidence="1">
    <location>
        <begin position="1"/>
        <end position="21"/>
    </location>
</feature>
<dbReference type="OrthoDB" id="3537847at2"/>
<organism evidence="2 3">
    <name type="scientific">Lentzea guizhouensis</name>
    <dbReference type="NCBI Taxonomy" id="1586287"/>
    <lineage>
        <taxon>Bacteria</taxon>
        <taxon>Bacillati</taxon>
        <taxon>Actinomycetota</taxon>
        <taxon>Actinomycetes</taxon>
        <taxon>Pseudonocardiales</taxon>
        <taxon>Pseudonocardiaceae</taxon>
        <taxon>Lentzea</taxon>
    </lineage>
</organism>
<sequence>MSRWTKFARALTEPRQGASADGRAFGLGLATALHEQRKDTEAVAAVAKTLRPDSQGKGAEGHTIHG</sequence>
<keyword evidence="3" id="KW-1185">Reference proteome</keyword>
<reference evidence="2 3" key="1">
    <citation type="submission" date="2016-07" db="EMBL/GenBank/DDBJ databases">
        <title>Complete genome sequence of the Lentzea guizhouensis DHS C013.</title>
        <authorList>
            <person name="Cao C."/>
        </authorList>
    </citation>
    <scope>NUCLEOTIDE SEQUENCE [LARGE SCALE GENOMIC DNA]</scope>
    <source>
        <strain evidence="2 3">DHS C013</strain>
    </source>
</reference>
<dbReference type="RefSeq" id="WP_065918377.1">
    <property type="nucleotide sequence ID" value="NZ_CP016793.1"/>
</dbReference>
<name>A0A1B2HQM5_9PSEU</name>
<evidence type="ECO:0000256" key="1">
    <source>
        <dbReference type="SAM" id="MobiDB-lite"/>
    </source>
</evidence>
<evidence type="ECO:0000313" key="3">
    <source>
        <dbReference type="Proteomes" id="UP000093053"/>
    </source>
</evidence>
<dbReference type="KEGG" id="led:BBK82_32360"/>
<dbReference type="EMBL" id="CP016793">
    <property type="protein sequence ID" value="ANZ40036.1"/>
    <property type="molecule type" value="Genomic_DNA"/>
</dbReference>
<gene>
    <name evidence="2" type="ORF">BBK82_32360</name>
</gene>
<evidence type="ECO:0000313" key="2">
    <source>
        <dbReference type="EMBL" id="ANZ40036.1"/>
    </source>
</evidence>